<dbReference type="Proteomes" id="UP001597387">
    <property type="component" value="Unassembled WGS sequence"/>
</dbReference>
<accession>A0ABW4ZQP7</accession>
<reference evidence="2" key="1">
    <citation type="journal article" date="2019" name="Int. J. Syst. Evol. Microbiol.">
        <title>The Global Catalogue of Microorganisms (GCM) 10K type strain sequencing project: providing services to taxonomists for standard genome sequencing and annotation.</title>
        <authorList>
            <consortium name="The Broad Institute Genomics Platform"/>
            <consortium name="The Broad Institute Genome Sequencing Center for Infectious Disease"/>
            <person name="Wu L."/>
            <person name="Ma J."/>
        </authorList>
    </citation>
    <scope>NUCLEOTIDE SEQUENCE [LARGE SCALE GENOMIC DNA]</scope>
    <source>
        <strain evidence="2">KCTC 42217</strain>
    </source>
</reference>
<comment type="caution">
    <text evidence="1">The sequence shown here is derived from an EMBL/GenBank/DDBJ whole genome shotgun (WGS) entry which is preliminary data.</text>
</comment>
<dbReference type="EMBL" id="JBHUHZ010000003">
    <property type="protein sequence ID" value="MFD2164141.1"/>
    <property type="molecule type" value="Genomic_DNA"/>
</dbReference>
<name>A0ABW4ZQP7_9SPHI</name>
<evidence type="ECO:0000313" key="2">
    <source>
        <dbReference type="Proteomes" id="UP001597387"/>
    </source>
</evidence>
<proteinExistence type="predicted"/>
<keyword evidence="2" id="KW-1185">Reference proteome</keyword>
<protein>
    <submittedName>
        <fullName evidence="1">Uncharacterized protein</fullName>
    </submittedName>
</protein>
<evidence type="ECO:0000313" key="1">
    <source>
        <dbReference type="EMBL" id="MFD2164141.1"/>
    </source>
</evidence>
<dbReference type="RefSeq" id="WP_255904486.1">
    <property type="nucleotide sequence ID" value="NZ_JAFMZO010000004.1"/>
</dbReference>
<sequence length="89" mass="10589">MQTSSIETCEIEAHLSGAQQPEESLIFQVKLILQPDLADKLRWQQKTYRLLQLYSRQKLRAEILDVENILFNDALHLSFRQKVFKLFKR</sequence>
<gene>
    <name evidence="1" type="ORF">ACFSJU_17160</name>
</gene>
<organism evidence="1 2">
    <name type="scientific">Paradesertivirga mongoliensis</name>
    <dbReference type="NCBI Taxonomy" id="2100740"/>
    <lineage>
        <taxon>Bacteria</taxon>
        <taxon>Pseudomonadati</taxon>
        <taxon>Bacteroidota</taxon>
        <taxon>Sphingobacteriia</taxon>
        <taxon>Sphingobacteriales</taxon>
        <taxon>Sphingobacteriaceae</taxon>
        <taxon>Paradesertivirga</taxon>
    </lineage>
</organism>